<name>A0A9E6R640_9HYPH</name>
<organism evidence="1 2">
    <name type="scientific">Chenggangzhangella methanolivorans</name>
    <dbReference type="NCBI Taxonomy" id="1437009"/>
    <lineage>
        <taxon>Bacteria</taxon>
        <taxon>Pseudomonadati</taxon>
        <taxon>Pseudomonadota</taxon>
        <taxon>Alphaproteobacteria</taxon>
        <taxon>Hyphomicrobiales</taxon>
        <taxon>Methylopilaceae</taxon>
        <taxon>Chenggangzhangella</taxon>
    </lineage>
</organism>
<dbReference type="EMBL" id="CP081869">
    <property type="protein sequence ID" value="QZN98897.1"/>
    <property type="molecule type" value="Genomic_DNA"/>
</dbReference>
<protein>
    <submittedName>
        <fullName evidence="1">Uncharacterized protein</fullName>
    </submittedName>
</protein>
<dbReference type="AlphaFoldDB" id="A0A9E6R640"/>
<evidence type="ECO:0000313" key="2">
    <source>
        <dbReference type="Proteomes" id="UP000825701"/>
    </source>
</evidence>
<dbReference type="RefSeq" id="WP_261401883.1">
    <property type="nucleotide sequence ID" value="NZ_CP081869.1"/>
</dbReference>
<dbReference type="KEGG" id="cmet:K6K41_18510"/>
<keyword evidence="2" id="KW-1185">Reference proteome</keyword>
<reference evidence="1" key="1">
    <citation type="submission" date="2021-08" db="EMBL/GenBank/DDBJ databases">
        <authorList>
            <person name="Zhang H."/>
            <person name="Xu M."/>
            <person name="Yu Z."/>
            <person name="Yang L."/>
            <person name="Cai Y."/>
        </authorList>
    </citation>
    <scope>NUCLEOTIDE SEQUENCE</scope>
    <source>
        <strain evidence="1">CHL1</strain>
    </source>
</reference>
<accession>A0A9E6R640</accession>
<gene>
    <name evidence="1" type="ORF">K6K41_18510</name>
</gene>
<dbReference type="Proteomes" id="UP000825701">
    <property type="component" value="Chromosome"/>
</dbReference>
<sequence length="103" mass="10990">MAPLAISADGQSSEAGIRQALGADSLPVLIDEFESDQDVRRLKGIIRLARSASSADDAMVFKGTPEGSAMRFTLSSAFFFSAINPRGLSWPAPIEWSGWNVSS</sequence>
<evidence type="ECO:0000313" key="1">
    <source>
        <dbReference type="EMBL" id="QZN98897.1"/>
    </source>
</evidence>
<proteinExistence type="predicted"/>